<reference evidence="2 3" key="1">
    <citation type="submission" date="2024-05" db="EMBL/GenBank/DDBJ databases">
        <title>Genetic variation in Jamaican populations of the coffee berry borer (Hypothenemus hampei).</title>
        <authorList>
            <person name="Errbii M."/>
            <person name="Myrie A."/>
        </authorList>
    </citation>
    <scope>NUCLEOTIDE SEQUENCE [LARGE SCALE GENOMIC DNA]</scope>
    <source>
        <strain evidence="2">JA-Hopewell-2020-01-JO</strain>
        <tissue evidence="2">Whole body</tissue>
    </source>
</reference>
<protein>
    <recommendedName>
        <fullName evidence="1">Small ribosomal subunit protein mS35 mitochondrial conserved domain-containing protein</fullName>
    </recommendedName>
</protein>
<name>A0ABD1FDC7_HYPHA</name>
<dbReference type="EMBL" id="JBDJPC010000001">
    <property type="protein sequence ID" value="KAL1517255.1"/>
    <property type="molecule type" value="Genomic_DNA"/>
</dbReference>
<sequence>MLNLTRNLELSFRKIDKPLYKAYCNASQGKHDEFKALNIRNVKDHSHSKRSVKKTQVLPPRTNQMAVDQDWGSVWPGPRSFHPATVPLPIRQGYTEKGAPPPDKYANAELMKIPNFLHLTPPVIKRQCEALKQFCTPWPKALDTMEKINKHFPIEVTSSDYCYSGPSIRDPMARIVTLRFNLKSLNLDDRAKDKFLRLVGDRYNKETDLVTIVADRCPLRKQNMDYVMYLLTALYHESKKIEPWEELKSQADMEYYDWTKHASKTNVEDIFKCKFEEIPGIDKFSDAVSEYMNEGENEYTIKKYGEAVRTLLQLPFSKEITNKPL</sequence>
<gene>
    <name evidence="2" type="ORF">ABEB36_001042</name>
</gene>
<dbReference type="PANTHER" id="PTHR13490:SF0">
    <property type="entry name" value="SMALL RIBOSOMAL SUBUNIT PROTEIN MS35"/>
    <property type="match status" value="1"/>
</dbReference>
<keyword evidence="3" id="KW-1185">Reference proteome</keyword>
<dbReference type="AlphaFoldDB" id="A0ABD1FDC7"/>
<accession>A0ABD1FDC7</accession>
<dbReference type="Proteomes" id="UP001566132">
    <property type="component" value="Unassembled WGS sequence"/>
</dbReference>
<dbReference type="InterPro" id="IPR019349">
    <property type="entry name" value="Ribosomal_mS35_mit"/>
</dbReference>
<proteinExistence type="predicted"/>
<dbReference type="PANTHER" id="PTHR13490">
    <property type="entry name" value="MITOCHONDRIAL 28S RIBOSOMAL PROTEIN S28"/>
    <property type="match status" value="1"/>
</dbReference>
<dbReference type="InterPro" id="IPR039848">
    <property type="entry name" value="Ribosomal_mS35_mt"/>
</dbReference>
<dbReference type="Pfam" id="PF10213">
    <property type="entry name" value="MRP-S28"/>
    <property type="match status" value="1"/>
</dbReference>
<comment type="caution">
    <text evidence="2">The sequence shown here is derived from an EMBL/GenBank/DDBJ whole genome shotgun (WGS) entry which is preliminary data.</text>
</comment>
<evidence type="ECO:0000313" key="3">
    <source>
        <dbReference type="Proteomes" id="UP001566132"/>
    </source>
</evidence>
<organism evidence="2 3">
    <name type="scientific">Hypothenemus hampei</name>
    <name type="common">Coffee berry borer</name>
    <dbReference type="NCBI Taxonomy" id="57062"/>
    <lineage>
        <taxon>Eukaryota</taxon>
        <taxon>Metazoa</taxon>
        <taxon>Ecdysozoa</taxon>
        <taxon>Arthropoda</taxon>
        <taxon>Hexapoda</taxon>
        <taxon>Insecta</taxon>
        <taxon>Pterygota</taxon>
        <taxon>Neoptera</taxon>
        <taxon>Endopterygota</taxon>
        <taxon>Coleoptera</taxon>
        <taxon>Polyphaga</taxon>
        <taxon>Cucujiformia</taxon>
        <taxon>Curculionidae</taxon>
        <taxon>Scolytinae</taxon>
        <taxon>Hypothenemus</taxon>
    </lineage>
</organism>
<feature type="domain" description="Small ribosomal subunit protein mS35 mitochondrial conserved" evidence="1">
    <location>
        <begin position="169"/>
        <end position="241"/>
    </location>
</feature>
<evidence type="ECO:0000259" key="1">
    <source>
        <dbReference type="Pfam" id="PF10213"/>
    </source>
</evidence>
<evidence type="ECO:0000313" key="2">
    <source>
        <dbReference type="EMBL" id="KAL1517255.1"/>
    </source>
</evidence>